<dbReference type="PANTHER" id="PTHR31845">
    <property type="entry name" value="FINGER DOMAIN PROTEIN, PUTATIVE-RELATED"/>
    <property type="match status" value="1"/>
</dbReference>
<feature type="compositionally biased region" description="Polar residues" evidence="7">
    <location>
        <begin position="99"/>
        <end position="110"/>
    </location>
</feature>
<evidence type="ECO:0000256" key="2">
    <source>
        <dbReference type="ARBA" id="ARBA00022723"/>
    </source>
</evidence>
<dbReference type="OrthoDB" id="3163292at2759"/>
<keyword evidence="3" id="KW-0805">Transcription regulation</keyword>
<evidence type="ECO:0000256" key="6">
    <source>
        <dbReference type="ARBA" id="ARBA00023242"/>
    </source>
</evidence>
<feature type="compositionally biased region" description="Pro residues" evidence="7">
    <location>
        <begin position="814"/>
        <end position="830"/>
    </location>
</feature>
<dbReference type="GO" id="GO:0008270">
    <property type="term" value="F:zinc ion binding"/>
    <property type="evidence" value="ECO:0007669"/>
    <property type="project" value="InterPro"/>
</dbReference>
<feature type="compositionally biased region" description="Low complexity" evidence="7">
    <location>
        <begin position="731"/>
        <end position="750"/>
    </location>
</feature>
<dbReference type="PROSITE" id="PS50048">
    <property type="entry name" value="ZN2_CY6_FUNGAL_2"/>
    <property type="match status" value="1"/>
</dbReference>
<feature type="region of interest" description="Disordered" evidence="7">
    <location>
        <begin position="95"/>
        <end position="165"/>
    </location>
</feature>
<dbReference type="InterPro" id="IPR007219">
    <property type="entry name" value="XnlR_reg_dom"/>
</dbReference>
<dbReference type="InterPro" id="IPR001138">
    <property type="entry name" value="Zn2Cys6_DnaBD"/>
</dbReference>
<dbReference type="InterPro" id="IPR036864">
    <property type="entry name" value="Zn2-C6_fun-type_DNA-bd_sf"/>
</dbReference>
<name>A0A0C3PC61_PHLG1</name>
<feature type="compositionally biased region" description="Basic and acidic residues" evidence="7">
    <location>
        <begin position="148"/>
        <end position="161"/>
    </location>
</feature>
<evidence type="ECO:0000313" key="10">
    <source>
        <dbReference type="Proteomes" id="UP000053257"/>
    </source>
</evidence>
<keyword evidence="10" id="KW-1185">Reference proteome</keyword>
<evidence type="ECO:0000256" key="3">
    <source>
        <dbReference type="ARBA" id="ARBA00023015"/>
    </source>
</evidence>
<evidence type="ECO:0000313" key="9">
    <source>
        <dbReference type="EMBL" id="KIP02653.1"/>
    </source>
</evidence>
<feature type="domain" description="Zn(2)-C6 fungal-type" evidence="8">
    <location>
        <begin position="36"/>
        <end position="68"/>
    </location>
</feature>
<dbReference type="Pfam" id="PF04082">
    <property type="entry name" value="Fungal_trans"/>
    <property type="match status" value="1"/>
</dbReference>
<feature type="compositionally biased region" description="Low complexity" evidence="7">
    <location>
        <begin position="1"/>
        <end position="18"/>
    </location>
</feature>
<evidence type="ECO:0000256" key="7">
    <source>
        <dbReference type="SAM" id="MobiDB-lite"/>
    </source>
</evidence>
<dbReference type="STRING" id="745531.A0A0C3PC61"/>
<dbReference type="AlphaFoldDB" id="A0A0C3PC61"/>
<organism evidence="9 10">
    <name type="scientific">Phlebiopsis gigantea (strain 11061_1 CR5-6)</name>
    <name type="common">White-rot fungus</name>
    <name type="synonym">Peniophora gigantea</name>
    <dbReference type="NCBI Taxonomy" id="745531"/>
    <lineage>
        <taxon>Eukaryota</taxon>
        <taxon>Fungi</taxon>
        <taxon>Dikarya</taxon>
        <taxon>Basidiomycota</taxon>
        <taxon>Agaricomycotina</taxon>
        <taxon>Agaricomycetes</taxon>
        <taxon>Polyporales</taxon>
        <taxon>Phanerochaetaceae</taxon>
        <taxon>Phlebiopsis</taxon>
    </lineage>
</organism>
<keyword evidence="5" id="KW-0804">Transcription</keyword>
<feature type="region of interest" description="Disordered" evidence="7">
    <location>
        <begin position="188"/>
        <end position="214"/>
    </location>
</feature>
<reference evidence="9 10" key="1">
    <citation type="journal article" date="2014" name="PLoS Genet.">
        <title>Analysis of the Phlebiopsis gigantea genome, transcriptome and secretome provides insight into its pioneer colonization strategies of wood.</title>
        <authorList>
            <person name="Hori C."/>
            <person name="Ishida T."/>
            <person name="Igarashi K."/>
            <person name="Samejima M."/>
            <person name="Suzuki H."/>
            <person name="Master E."/>
            <person name="Ferreira P."/>
            <person name="Ruiz-Duenas F.J."/>
            <person name="Held B."/>
            <person name="Canessa P."/>
            <person name="Larrondo L.F."/>
            <person name="Schmoll M."/>
            <person name="Druzhinina I.S."/>
            <person name="Kubicek C.P."/>
            <person name="Gaskell J.A."/>
            <person name="Kersten P."/>
            <person name="St John F."/>
            <person name="Glasner J."/>
            <person name="Sabat G."/>
            <person name="Splinter BonDurant S."/>
            <person name="Syed K."/>
            <person name="Yadav J."/>
            <person name="Mgbeahuruike A.C."/>
            <person name="Kovalchuk A."/>
            <person name="Asiegbu F.O."/>
            <person name="Lackner G."/>
            <person name="Hoffmeister D."/>
            <person name="Rencoret J."/>
            <person name="Gutierrez A."/>
            <person name="Sun H."/>
            <person name="Lindquist E."/>
            <person name="Barry K."/>
            <person name="Riley R."/>
            <person name="Grigoriev I.V."/>
            <person name="Henrissat B."/>
            <person name="Kues U."/>
            <person name="Berka R.M."/>
            <person name="Martinez A.T."/>
            <person name="Covert S.F."/>
            <person name="Blanchette R.A."/>
            <person name="Cullen D."/>
        </authorList>
    </citation>
    <scope>NUCLEOTIDE SEQUENCE [LARGE SCALE GENOMIC DNA]</scope>
    <source>
        <strain evidence="9 10">11061_1 CR5-6</strain>
    </source>
</reference>
<dbReference type="InterPro" id="IPR051089">
    <property type="entry name" value="prtT"/>
</dbReference>
<dbReference type="GO" id="GO:0006351">
    <property type="term" value="P:DNA-templated transcription"/>
    <property type="evidence" value="ECO:0007669"/>
    <property type="project" value="InterPro"/>
</dbReference>
<keyword evidence="6" id="KW-0539">Nucleus</keyword>
<evidence type="ECO:0000256" key="1">
    <source>
        <dbReference type="ARBA" id="ARBA00004123"/>
    </source>
</evidence>
<feature type="region of interest" description="Disordered" evidence="7">
    <location>
        <begin position="805"/>
        <end position="865"/>
    </location>
</feature>
<dbReference type="GO" id="GO:0000981">
    <property type="term" value="F:DNA-binding transcription factor activity, RNA polymerase II-specific"/>
    <property type="evidence" value="ECO:0007669"/>
    <property type="project" value="InterPro"/>
</dbReference>
<feature type="compositionally biased region" description="Polar residues" evidence="7">
    <location>
        <begin position="641"/>
        <end position="658"/>
    </location>
</feature>
<gene>
    <name evidence="9" type="ORF">PHLGIDRAFT_284945</name>
</gene>
<dbReference type="Proteomes" id="UP000053257">
    <property type="component" value="Unassembled WGS sequence"/>
</dbReference>
<sequence length="865" mass="96470">MDLSQSVAEASPSPEPSSTTDLAKQAKPPVIRGARACTVCRAAKMKCVGTDEGQPCQRCKRSGTECVFEKHRRGRKPGSKLSEASKMLRRLEKGLNTAKLKSQTNESSNLPYPPDNRSADRFPNNELPPLNIPPTYPSSPVGSASRVGRQDDDYDTEKTEESMYPAKLINQERNSTFFKTILNPEPCEPTLSRPASERSHTADDMRARSPHVPRLTSPPVSALASLHSLQDPISAGIMDERKAEILFDLFFLRLNPFINLFDPALHTVHYVRKRCSFLFTTILMGCCKFFAEESYKHVQQLANDFAVKAFAEGSKRVEVCQAFACLTYWEKPEENRTWTYIGYACRMAVELGLNAYVAKRPADETDFQFLERRNRERTYMVLFVHDRSLSTQTGRQWMLNECELIRRSTGWHEEGGSPIRPEDVILAAFVQLRLIASETTEVFASNRGAKAQHSDMNYDVLLRNCNGKLNQWSDTWQHEMQRAGGEKFHFAFLSFFRLYVRLFLNSFGINGSQSSGARTSPGLAALSACYTSALEGLQIISKDFASMAMLRYSQESITTMTAYSAVFLLRLLRSSNTMAQLHEGATEEIHTSISNTADAYHDASTLSSSSSSLAHHARFLRQLITQDNVRAKQLDKERYHQQQQNGRTSDTRYASSYAPSHPAVHSPTTMYTPPSMSSVVDHHSSYHYSPPPGPSPASATMPGPSSHTHQVRDEYPSSDSSMRSMGYDYGSTSSASALPQPSTQPQPQLQTHTYSPQQAYQATDADVVYQRHVYRELGFETTDGTAYGAVSGCALTMPNSGHFNMVLQPSTSYDPPPQQHQPPPPQPQHQPPQQHAAYSRYHPYPPTSYSAGHGAHAGYSGLAAR</sequence>
<protein>
    <recommendedName>
        <fullName evidence="8">Zn(2)-C6 fungal-type domain-containing protein</fullName>
    </recommendedName>
</protein>
<feature type="compositionally biased region" description="Basic and acidic residues" evidence="7">
    <location>
        <begin position="195"/>
        <end position="207"/>
    </location>
</feature>
<evidence type="ECO:0000259" key="8">
    <source>
        <dbReference type="PROSITE" id="PS50048"/>
    </source>
</evidence>
<dbReference type="PANTHER" id="PTHR31845:SF19">
    <property type="entry name" value="TRANSCRIPTION FACTOR DOMAIN-CONTAINING PROTEIN"/>
    <property type="match status" value="1"/>
</dbReference>
<feature type="compositionally biased region" description="Low complexity" evidence="7">
    <location>
        <begin position="696"/>
        <end position="706"/>
    </location>
</feature>
<keyword evidence="2" id="KW-0479">Metal-binding</keyword>
<evidence type="ECO:0000256" key="4">
    <source>
        <dbReference type="ARBA" id="ARBA00023125"/>
    </source>
</evidence>
<feature type="region of interest" description="Disordered" evidence="7">
    <location>
        <begin position="635"/>
        <end position="758"/>
    </location>
</feature>
<dbReference type="SMART" id="SM00066">
    <property type="entry name" value="GAL4"/>
    <property type="match status" value="1"/>
</dbReference>
<feature type="compositionally biased region" description="Low complexity" evidence="7">
    <location>
        <begin position="848"/>
        <end position="865"/>
    </location>
</feature>
<dbReference type="CDD" id="cd00067">
    <property type="entry name" value="GAL4"/>
    <property type="match status" value="1"/>
</dbReference>
<proteinExistence type="predicted"/>
<dbReference type="SUPFAM" id="SSF57701">
    <property type="entry name" value="Zn2/Cys6 DNA-binding domain"/>
    <property type="match status" value="1"/>
</dbReference>
<dbReference type="EMBL" id="KN840661">
    <property type="protein sequence ID" value="KIP02653.1"/>
    <property type="molecule type" value="Genomic_DNA"/>
</dbReference>
<dbReference type="HOGENOM" id="CLU_017865_0_0_1"/>
<dbReference type="GO" id="GO:0005634">
    <property type="term" value="C:nucleus"/>
    <property type="evidence" value="ECO:0007669"/>
    <property type="project" value="UniProtKB-SubCell"/>
</dbReference>
<keyword evidence="4" id="KW-0238">DNA-binding</keyword>
<dbReference type="GO" id="GO:0000976">
    <property type="term" value="F:transcription cis-regulatory region binding"/>
    <property type="evidence" value="ECO:0007669"/>
    <property type="project" value="TreeGrafter"/>
</dbReference>
<evidence type="ECO:0000256" key="5">
    <source>
        <dbReference type="ARBA" id="ARBA00023163"/>
    </source>
</evidence>
<accession>A0A0C3PC61</accession>
<dbReference type="PROSITE" id="PS00463">
    <property type="entry name" value="ZN2_CY6_FUNGAL_1"/>
    <property type="match status" value="1"/>
</dbReference>
<dbReference type="CDD" id="cd12148">
    <property type="entry name" value="fungal_TF_MHR"/>
    <property type="match status" value="1"/>
</dbReference>
<dbReference type="Gene3D" id="4.10.240.10">
    <property type="entry name" value="Zn(2)-C6 fungal-type DNA-binding domain"/>
    <property type="match status" value="1"/>
</dbReference>
<dbReference type="Pfam" id="PF00172">
    <property type="entry name" value="Zn_clus"/>
    <property type="match status" value="1"/>
</dbReference>
<comment type="subcellular location">
    <subcellularLocation>
        <location evidence="1">Nucleus</location>
    </subcellularLocation>
</comment>
<feature type="region of interest" description="Disordered" evidence="7">
    <location>
        <begin position="1"/>
        <end position="28"/>
    </location>
</feature>